<comment type="caution">
    <text evidence="3">The sequence shown here is derived from an EMBL/GenBank/DDBJ whole genome shotgun (WGS) entry which is preliminary data.</text>
</comment>
<name>A0A0J1HAA5_9GAMM</name>
<evidence type="ECO:0000259" key="2">
    <source>
        <dbReference type="Pfam" id="PF10816"/>
    </source>
</evidence>
<keyword evidence="1" id="KW-0472">Membrane</keyword>
<feature type="domain" description="DUF2760" evidence="2">
    <location>
        <begin position="92"/>
        <end position="214"/>
    </location>
</feature>
<dbReference type="InterPro" id="IPR021212">
    <property type="entry name" value="DUF2760"/>
</dbReference>
<dbReference type="STRING" id="320778.ABT57_12215"/>
<dbReference type="AlphaFoldDB" id="A0A0J1HAA5"/>
<evidence type="ECO:0000313" key="4">
    <source>
        <dbReference type="Proteomes" id="UP000035909"/>
    </source>
</evidence>
<proteinExistence type="predicted"/>
<accession>A0A0J1HAA5</accession>
<dbReference type="OrthoDB" id="21395at2"/>
<organism evidence="3 4">
    <name type="scientific">Photobacterium ganghwense</name>
    <dbReference type="NCBI Taxonomy" id="320778"/>
    <lineage>
        <taxon>Bacteria</taxon>
        <taxon>Pseudomonadati</taxon>
        <taxon>Pseudomonadota</taxon>
        <taxon>Gammaproteobacteria</taxon>
        <taxon>Vibrionales</taxon>
        <taxon>Vibrionaceae</taxon>
        <taxon>Photobacterium</taxon>
    </lineage>
</organism>
<dbReference type="EMBL" id="LDOU01000013">
    <property type="protein sequence ID" value="KLV08596.1"/>
    <property type="molecule type" value="Genomic_DNA"/>
</dbReference>
<feature type="transmembrane region" description="Helical" evidence="1">
    <location>
        <begin position="22"/>
        <end position="39"/>
    </location>
</feature>
<dbReference type="Pfam" id="PF10816">
    <property type="entry name" value="DUF2760"/>
    <property type="match status" value="1"/>
</dbReference>
<gene>
    <name evidence="3" type="ORF">ABT57_12215</name>
</gene>
<keyword evidence="4" id="KW-1185">Reference proteome</keyword>
<dbReference type="Proteomes" id="UP000035909">
    <property type="component" value="Unassembled WGS sequence"/>
</dbReference>
<keyword evidence="1" id="KW-0812">Transmembrane</keyword>
<keyword evidence="1" id="KW-1133">Transmembrane helix</keyword>
<reference evidence="3 4" key="1">
    <citation type="submission" date="2015-05" db="EMBL/GenBank/DDBJ databases">
        <title>Photobacterium galathea sp. nov.</title>
        <authorList>
            <person name="Machado H."/>
            <person name="Gram L."/>
        </authorList>
    </citation>
    <scope>NUCLEOTIDE SEQUENCE [LARGE SCALE GENOMIC DNA]</scope>
    <source>
        <strain evidence="3 4">DSM 22954</strain>
    </source>
</reference>
<protein>
    <recommendedName>
        <fullName evidence="2">DUF2760 domain-containing protein</fullName>
    </recommendedName>
</protein>
<evidence type="ECO:0000313" key="3">
    <source>
        <dbReference type="EMBL" id="KLV08596.1"/>
    </source>
</evidence>
<evidence type="ECO:0000256" key="1">
    <source>
        <dbReference type="SAM" id="Phobius"/>
    </source>
</evidence>
<sequence>MAFDFSNLTVDLSAMPTTIDMGHAWLAGLVVVLLVLYVAKKGKPVEIEKVVEKEVEKLVEVEIPVEKIVEVEKVVEVEKIVEVEPKLKTATPDAALQLLSLLQQEARFIDFMQEDLKGFADAEIGAAARVIHEGGQKVLNEYFSFAPVRSEDEETRITLPQGFNASEVRLTGNVVGEAPFTGTLIHRGWRVTDVKLPKLAEGHDARIIAAAEVEL</sequence>
<dbReference type="PATRIC" id="fig|320778.3.peg.2664"/>